<dbReference type="HAMAP" id="MF_01310">
    <property type="entry name" value="Ribosomal_uS11"/>
    <property type="match status" value="1"/>
</dbReference>
<dbReference type="InterPro" id="IPR019981">
    <property type="entry name" value="Ribosomal_uS11_bac-type"/>
</dbReference>
<name>A0AAT9G6U7_9RICK</name>
<dbReference type="PIRSF" id="PIRSF002131">
    <property type="entry name" value="Ribosomal_S11"/>
    <property type="match status" value="1"/>
</dbReference>
<comment type="similarity">
    <text evidence="1 7 8">Belongs to the universal ribosomal protein uS11 family.</text>
</comment>
<dbReference type="GO" id="GO:0005840">
    <property type="term" value="C:ribosome"/>
    <property type="evidence" value="ECO:0007669"/>
    <property type="project" value="UniProtKB-KW"/>
</dbReference>
<dbReference type="Gene3D" id="3.30.420.80">
    <property type="entry name" value="Ribosomal protein S11"/>
    <property type="match status" value="1"/>
</dbReference>
<dbReference type="GO" id="GO:1990904">
    <property type="term" value="C:ribonucleoprotein complex"/>
    <property type="evidence" value="ECO:0007669"/>
    <property type="project" value="UniProtKB-KW"/>
</dbReference>
<evidence type="ECO:0000256" key="4">
    <source>
        <dbReference type="ARBA" id="ARBA00022980"/>
    </source>
</evidence>
<dbReference type="InterPro" id="IPR036967">
    <property type="entry name" value="Ribosomal_uS11_sf"/>
</dbReference>
<dbReference type="EMBL" id="AP029170">
    <property type="protein sequence ID" value="BFD45561.1"/>
    <property type="molecule type" value="Genomic_DNA"/>
</dbReference>
<keyword evidence="3 7" id="KW-0694">RNA-binding</keyword>
<keyword evidence="2 7" id="KW-0699">rRNA-binding</keyword>
<dbReference type="GO" id="GO:0006412">
    <property type="term" value="P:translation"/>
    <property type="evidence" value="ECO:0007669"/>
    <property type="project" value="UniProtKB-UniRule"/>
</dbReference>
<dbReference type="Pfam" id="PF00411">
    <property type="entry name" value="Ribosomal_S11"/>
    <property type="match status" value="1"/>
</dbReference>
<dbReference type="NCBIfam" id="NF003698">
    <property type="entry name" value="PRK05309.1"/>
    <property type="match status" value="1"/>
</dbReference>
<dbReference type="NCBIfam" id="TIGR03632">
    <property type="entry name" value="uS11_bact"/>
    <property type="match status" value="1"/>
</dbReference>
<dbReference type="SUPFAM" id="SSF53137">
    <property type="entry name" value="Translational machinery components"/>
    <property type="match status" value="1"/>
</dbReference>
<dbReference type="InterPro" id="IPR001971">
    <property type="entry name" value="Ribosomal_uS11"/>
</dbReference>
<dbReference type="AlphaFoldDB" id="A0AAT9G6U7"/>
<gene>
    <name evidence="7 9" type="primary">rpsK</name>
    <name evidence="9" type="ORF">DMENIID0002_02070</name>
</gene>
<evidence type="ECO:0000256" key="6">
    <source>
        <dbReference type="ARBA" id="ARBA00035160"/>
    </source>
</evidence>
<sequence>MMSQANTKVKKKRKNITLGVVHIKTTFNNTIVTFTDVQGNAIAFSTAGTHGFKGARKATPYAAQITVDKASEVAKEHGLKTVSIRVQGAGAQRESAMRAVFSQNFIVTSVLDVSSVAHNGVRAPKRRRV</sequence>
<evidence type="ECO:0000313" key="9">
    <source>
        <dbReference type="EMBL" id="BFD45561.1"/>
    </source>
</evidence>
<comment type="function">
    <text evidence="7">Located on the platform of the 30S subunit, it bridges several disparate RNA helices of the 16S rRNA. Forms part of the Shine-Dalgarno cleft in the 70S ribosome.</text>
</comment>
<evidence type="ECO:0000256" key="3">
    <source>
        <dbReference type="ARBA" id="ARBA00022884"/>
    </source>
</evidence>
<comment type="subunit">
    <text evidence="7">Part of the 30S ribosomal subunit. Interacts with proteins S7 and S18. Binds to IF-3.</text>
</comment>
<accession>A0AAT9G6U7</accession>
<proteinExistence type="inferred from homology"/>
<dbReference type="InterPro" id="IPR018102">
    <property type="entry name" value="Ribosomal_uS11_CS"/>
</dbReference>
<evidence type="ECO:0000256" key="2">
    <source>
        <dbReference type="ARBA" id="ARBA00022730"/>
    </source>
</evidence>
<evidence type="ECO:0000256" key="7">
    <source>
        <dbReference type="HAMAP-Rule" id="MF_01310"/>
    </source>
</evidence>
<dbReference type="PANTHER" id="PTHR11759">
    <property type="entry name" value="40S RIBOSOMAL PROTEIN S14/30S RIBOSOMAL PROTEIN S11"/>
    <property type="match status" value="1"/>
</dbReference>
<keyword evidence="5 7" id="KW-0687">Ribonucleoprotein</keyword>
<dbReference type="GO" id="GO:0019843">
    <property type="term" value="F:rRNA binding"/>
    <property type="evidence" value="ECO:0007669"/>
    <property type="project" value="UniProtKB-UniRule"/>
</dbReference>
<dbReference type="PROSITE" id="PS00054">
    <property type="entry name" value="RIBOSOMAL_S11"/>
    <property type="match status" value="1"/>
</dbReference>
<evidence type="ECO:0000256" key="1">
    <source>
        <dbReference type="ARBA" id="ARBA00006194"/>
    </source>
</evidence>
<evidence type="ECO:0000256" key="5">
    <source>
        <dbReference type="ARBA" id="ARBA00023274"/>
    </source>
</evidence>
<evidence type="ECO:0000256" key="8">
    <source>
        <dbReference type="RuleBase" id="RU003629"/>
    </source>
</evidence>
<protein>
    <recommendedName>
        <fullName evidence="6 7">Small ribosomal subunit protein uS11</fullName>
    </recommendedName>
</protein>
<keyword evidence="4 7" id="KW-0689">Ribosomal protein</keyword>
<organism evidence="9">
    <name type="scientific">Candidatus Tisiphia endosymbiont of Sergentomyia squamirostris</name>
    <dbReference type="NCBI Taxonomy" id="3113639"/>
    <lineage>
        <taxon>Bacteria</taxon>
        <taxon>Pseudomonadati</taxon>
        <taxon>Pseudomonadota</taxon>
        <taxon>Alphaproteobacteria</taxon>
        <taxon>Rickettsiales</taxon>
        <taxon>Rickettsiaceae</taxon>
        <taxon>Rickettsieae</taxon>
        <taxon>Candidatus Tisiphia</taxon>
    </lineage>
</organism>
<reference evidence="9" key="1">
    <citation type="submission" date="2024-01" db="EMBL/GenBank/DDBJ databases">
        <title>Sequencing the genomes of a sandfly, Sergentomyia squamirostris, and its two endosymbionts.</title>
        <authorList>
            <person name="Itokawa K."/>
            <person name="Sanjoba C."/>
        </authorList>
    </citation>
    <scope>NUCLEOTIDE SEQUENCE</scope>
    <source>
        <strain evidence="9">RiSSQ</strain>
    </source>
</reference>
<dbReference type="GO" id="GO:0003735">
    <property type="term" value="F:structural constituent of ribosome"/>
    <property type="evidence" value="ECO:0007669"/>
    <property type="project" value="InterPro"/>
</dbReference>